<evidence type="ECO:0000313" key="14">
    <source>
        <dbReference type="EMBL" id="OHS93607.1"/>
    </source>
</evidence>
<evidence type="ECO:0000256" key="1">
    <source>
        <dbReference type="ARBA" id="ARBA00004123"/>
    </source>
</evidence>
<gene>
    <name evidence="14" type="ORF">TRFO_40112</name>
</gene>
<name>A0A1J4J623_9EUKA</name>
<evidence type="ECO:0000256" key="7">
    <source>
        <dbReference type="ARBA" id="ARBA00022840"/>
    </source>
</evidence>
<reference evidence="14" key="1">
    <citation type="submission" date="2016-10" db="EMBL/GenBank/DDBJ databases">
        <authorList>
            <person name="Benchimol M."/>
            <person name="Almeida L.G."/>
            <person name="Vasconcelos A.T."/>
            <person name="Perreira-Neves A."/>
            <person name="Rosa I.A."/>
            <person name="Tasca T."/>
            <person name="Bogo M.R."/>
            <person name="de Souza W."/>
        </authorList>
    </citation>
    <scope>NUCLEOTIDE SEQUENCE [LARGE SCALE GENOMIC DNA]</scope>
    <source>
        <strain evidence="14">K</strain>
    </source>
</reference>
<dbReference type="InterPro" id="IPR033762">
    <property type="entry name" value="MCM_OB"/>
</dbReference>
<keyword evidence="3 12" id="KW-0235">DNA replication</keyword>
<dbReference type="Proteomes" id="UP000179807">
    <property type="component" value="Unassembled WGS sequence"/>
</dbReference>
<comment type="function">
    <text evidence="12">Acts as component of the MCM2-7 complex (MCM complex) which is the replicative helicase essential for 'once per cell cycle' DNA replication initiation and elongation in eukaryotic cells. The active ATPase sites in the MCM2-7 ring are formed through the interaction surfaces of two neighboring subunits such that a critical structure of a conserved arginine finger motif is provided in trans relative to the ATP-binding site of the Walker A box of the adjacent subunit. The six ATPase active sites, however, are likely to contribute differentially to the complex helicase activity.</text>
</comment>
<dbReference type="GO" id="GO:0005634">
    <property type="term" value="C:nucleus"/>
    <property type="evidence" value="ECO:0007669"/>
    <property type="project" value="UniProtKB-SubCell"/>
</dbReference>
<evidence type="ECO:0000256" key="8">
    <source>
        <dbReference type="ARBA" id="ARBA00023125"/>
    </source>
</evidence>
<keyword evidence="10 12" id="KW-0131">Cell cycle</keyword>
<evidence type="ECO:0000256" key="2">
    <source>
        <dbReference type="ARBA" id="ARBA00008010"/>
    </source>
</evidence>
<keyword evidence="9 12" id="KW-0539">Nucleus</keyword>
<dbReference type="EMBL" id="MLAK01001385">
    <property type="protein sequence ID" value="OHS93607.1"/>
    <property type="molecule type" value="Genomic_DNA"/>
</dbReference>
<proteinExistence type="inferred from homology"/>
<dbReference type="InterPro" id="IPR008048">
    <property type="entry name" value="MCM5"/>
</dbReference>
<evidence type="ECO:0000313" key="15">
    <source>
        <dbReference type="Proteomes" id="UP000179807"/>
    </source>
</evidence>
<dbReference type="PANTHER" id="PTHR11630">
    <property type="entry name" value="DNA REPLICATION LICENSING FACTOR MCM FAMILY MEMBER"/>
    <property type="match status" value="1"/>
</dbReference>
<sequence length="696" mass="77154">MTWEPDSIYTTELHAGDDDQADGDYAVKKRLSHFLRTFTLEKVSIYRDQLVQCVHDPNPYIEVNLDHLSAYNDELGHLVFDDPVRCLGLLESAAYDFAKDLIGEENCPPIQVLVTTSTTPMKIRDINSSFISKLVVVPGLVIGTSPVTPRATQITAVCTSCKHQLTIRCNSDGFTLPRKCQRQSESAGGPASAGGACPLDPYVVVPDFSKFADFQFLKIQEAPEDVPPGEMPRPISATVDRALANASIPGSRNLFVAIYEMHQYKGNTQRPLLRVVGLMSPQKQAEVADSRPPTNVFKTRKDIVEALAPEIYGMDDVKLAIACQLFAGVQKVLPDKSRRRGDINVLLFGDPSVGKSQLLKFAHRVAPIGVYTSGKGSSAAGLTASVIRHSSTGEFILEGGAMVLADGGIVCIDEFDKMRNTDRVAIHEAMEQQTISIAKAGITAVLNTRTAVLAAANPVMGRFDDLKSARDNIDFQTTILSRFDLIFVLKDVRDEERDSKTVEHVMKVHKTADDTNSNQPTINELKSYITYARRKCRPVISEGAINLLKNEYVKMRSSVDNRESIPITVRQLEALVRISEALAKMELSDECKEEHVKEAIRLFKVSTFDAANRGVIAPEGAVTEEQRKEAERIEAYINRRCPIGSKIPEAALLNELQKIFSDFCIIRVLQTMLYTGQFEQINHRKVLKRVQTKDVD</sequence>
<keyword evidence="7 11" id="KW-0067">ATP-binding</keyword>
<evidence type="ECO:0000256" key="9">
    <source>
        <dbReference type="ARBA" id="ARBA00023242"/>
    </source>
</evidence>
<comment type="caution">
    <text evidence="14">The sequence shown here is derived from an EMBL/GenBank/DDBJ whole genome shotgun (WGS) entry which is preliminary data.</text>
</comment>
<dbReference type="Pfam" id="PF14551">
    <property type="entry name" value="MCM_N"/>
    <property type="match status" value="1"/>
</dbReference>
<dbReference type="InterPro" id="IPR027925">
    <property type="entry name" value="MCM_N"/>
</dbReference>
<evidence type="ECO:0000256" key="4">
    <source>
        <dbReference type="ARBA" id="ARBA00022741"/>
    </source>
</evidence>
<dbReference type="AlphaFoldDB" id="A0A1J4J623"/>
<dbReference type="InterPro" id="IPR003593">
    <property type="entry name" value="AAA+_ATPase"/>
</dbReference>
<dbReference type="RefSeq" id="XP_068346744.1">
    <property type="nucleotide sequence ID" value="XM_068513011.1"/>
</dbReference>
<dbReference type="Gene3D" id="3.40.50.300">
    <property type="entry name" value="P-loop containing nucleotide triphosphate hydrolases"/>
    <property type="match status" value="1"/>
</dbReference>
<dbReference type="OrthoDB" id="10036721at2759"/>
<dbReference type="GO" id="GO:0043138">
    <property type="term" value="F:3'-5' DNA helicase activity"/>
    <property type="evidence" value="ECO:0007669"/>
    <property type="project" value="TreeGrafter"/>
</dbReference>
<dbReference type="GeneID" id="94847715"/>
<dbReference type="FunFam" id="3.40.50.300:FF:000826">
    <property type="entry name" value="Replicative DNA helicase Mcm"/>
    <property type="match status" value="1"/>
</dbReference>
<dbReference type="Pfam" id="PF00493">
    <property type="entry name" value="MCM"/>
    <property type="match status" value="1"/>
</dbReference>
<dbReference type="Pfam" id="PF17207">
    <property type="entry name" value="MCM_OB"/>
    <property type="match status" value="1"/>
</dbReference>
<organism evidence="14 15">
    <name type="scientific">Tritrichomonas foetus</name>
    <dbReference type="NCBI Taxonomy" id="1144522"/>
    <lineage>
        <taxon>Eukaryota</taxon>
        <taxon>Metamonada</taxon>
        <taxon>Parabasalia</taxon>
        <taxon>Tritrichomonadida</taxon>
        <taxon>Tritrichomonadidae</taxon>
        <taxon>Tritrichomonas</taxon>
    </lineage>
</organism>
<dbReference type="Gene3D" id="2.20.28.10">
    <property type="match status" value="1"/>
</dbReference>
<evidence type="ECO:0000256" key="10">
    <source>
        <dbReference type="ARBA" id="ARBA00023306"/>
    </source>
</evidence>
<comment type="catalytic activity">
    <reaction evidence="12">
        <text>ATP + H2O = ADP + phosphate + H(+)</text>
        <dbReference type="Rhea" id="RHEA:13065"/>
        <dbReference type="ChEBI" id="CHEBI:15377"/>
        <dbReference type="ChEBI" id="CHEBI:15378"/>
        <dbReference type="ChEBI" id="CHEBI:30616"/>
        <dbReference type="ChEBI" id="CHEBI:43474"/>
        <dbReference type="ChEBI" id="CHEBI:456216"/>
        <dbReference type="EC" id="3.6.4.12"/>
    </reaction>
</comment>
<dbReference type="Gene3D" id="2.40.50.140">
    <property type="entry name" value="Nucleic acid-binding proteins"/>
    <property type="match status" value="1"/>
</dbReference>
<dbReference type="SMART" id="SM00350">
    <property type="entry name" value="MCM"/>
    <property type="match status" value="1"/>
</dbReference>
<evidence type="ECO:0000256" key="5">
    <source>
        <dbReference type="ARBA" id="ARBA00022801"/>
    </source>
</evidence>
<dbReference type="PRINTS" id="PR01657">
    <property type="entry name" value="MCMFAMILY"/>
</dbReference>
<dbReference type="PRINTS" id="PR01661">
    <property type="entry name" value="MCMPROTEIN5"/>
</dbReference>
<comment type="subcellular location">
    <subcellularLocation>
        <location evidence="1 12">Nucleus</location>
    </subcellularLocation>
</comment>
<keyword evidence="15" id="KW-1185">Reference proteome</keyword>
<dbReference type="VEuPathDB" id="TrichDB:TRFO_40112"/>
<dbReference type="GO" id="GO:0003688">
    <property type="term" value="F:DNA replication origin binding"/>
    <property type="evidence" value="ECO:0007669"/>
    <property type="project" value="UniProtKB-UniRule"/>
</dbReference>
<evidence type="ECO:0000256" key="3">
    <source>
        <dbReference type="ARBA" id="ARBA00022705"/>
    </source>
</evidence>
<dbReference type="Gene3D" id="3.30.1640.10">
    <property type="entry name" value="mini-chromosome maintenance (MCM) complex, chain A, domain 1"/>
    <property type="match status" value="1"/>
</dbReference>
<dbReference type="InterPro" id="IPR001208">
    <property type="entry name" value="MCM_dom"/>
</dbReference>
<dbReference type="EC" id="3.6.4.12" evidence="12"/>
<dbReference type="InterPro" id="IPR054125">
    <property type="entry name" value="MCM5_C"/>
</dbReference>
<dbReference type="GO" id="GO:0003697">
    <property type="term" value="F:single-stranded DNA binding"/>
    <property type="evidence" value="ECO:0007669"/>
    <property type="project" value="TreeGrafter"/>
</dbReference>
<dbReference type="InterPro" id="IPR018525">
    <property type="entry name" value="MCM_CS"/>
</dbReference>
<dbReference type="Pfam" id="PF17855">
    <property type="entry name" value="MCM_lid"/>
    <property type="match status" value="1"/>
</dbReference>
<dbReference type="InterPro" id="IPR041562">
    <property type="entry name" value="MCM_lid"/>
</dbReference>
<evidence type="ECO:0000256" key="6">
    <source>
        <dbReference type="ARBA" id="ARBA00022806"/>
    </source>
</evidence>
<dbReference type="SMART" id="SM00382">
    <property type="entry name" value="AAA"/>
    <property type="match status" value="1"/>
</dbReference>
<dbReference type="GO" id="GO:0006270">
    <property type="term" value="P:DNA replication initiation"/>
    <property type="evidence" value="ECO:0007669"/>
    <property type="project" value="UniProtKB-UniRule"/>
</dbReference>
<dbReference type="GO" id="GO:0017116">
    <property type="term" value="F:single-stranded DNA helicase activity"/>
    <property type="evidence" value="ECO:0007669"/>
    <property type="project" value="TreeGrafter"/>
</dbReference>
<keyword evidence="5 12" id="KW-0378">Hydrolase</keyword>
<keyword evidence="4 11" id="KW-0547">Nucleotide-binding</keyword>
<dbReference type="PROSITE" id="PS00847">
    <property type="entry name" value="MCM_1"/>
    <property type="match status" value="1"/>
</dbReference>
<comment type="similarity">
    <text evidence="2 11">Belongs to the MCM family.</text>
</comment>
<dbReference type="GO" id="GO:0016887">
    <property type="term" value="F:ATP hydrolysis activity"/>
    <property type="evidence" value="ECO:0007669"/>
    <property type="project" value="RHEA"/>
</dbReference>
<evidence type="ECO:0000256" key="11">
    <source>
        <dbReference type="RuleBase" id="RU004070"/>
    </source>
</evidence>
<dbReference type="SUPFAM" id="SSF52540">
    <property type="entry name" value="P-loop containing nucleoside triphosphate hydrolases"/>
    <property type="match status" value="1"/>
</dbReference>
<dbReference type="PANTHER" id="PTHR11630:SF42">
    <property type="entry name" value="DNA REPLICATION LICENSING FACTOR MCM5"/>
    <property type="match status" value="1"/>
</dbReference>
<keyword evidence="8 11" id="KW-0238">DNA-binding</keyword>
<keyword evidence="6 12" id="KW-0347">Helicase</keyword>
<dbReference type="GO" id="GO:0005524">
    <property type="term" value="F:ATP binding"/>
    <property type="evidence" value="ECO:0007669"/>
    <property type="project" value="UniProtKB-UniRule"/>
</dbReference>
<dbReference type="InterPro" id="IPR031327">
    <property type="entry name" value="MCM"/>
</dbReference>
<dbReference type="Pfam" id="PF21933">
    <property type="entry name" value="MCM5_C"/>
    <property type="match status" value="1"/>
</dbReference>
<evidence type="ECO:0000259" key="13">
    <source>
        <dbReference type="PROSITE" id="PS50051"/>
    </source>
</evidence>
<dbReference type="GO" id="GO:0042555">
    <property type="term" value="C:MCM complex"/>
    <property type="evidence" value="ECO:0007669"/>
    <property type="project" value="UniProtKB-UniRule"/>
</dbReference>
<dbReference type="InterPro" id="IPR012340">
    <property type="entry name" value="NA-bd_OB-fold"/>
</dbReference>
<dbReference type="InterPro" id="IPR027417">
    <property type="entry name" value="P-loop_NTPase"/>
</dbReference>
<protein>
    <recommendedName>
        <fullName evidence="12">DNA replication licensing factor MCM5</fullName>
        <ecNumber evidence="12">3.6.4.12</ecNumber>
    </recommendedName>
</protein>
<feature type="domain" description="MCM C-terminal AAA(+) ATPase" evidence="13">
    <location>
        <begin position="299"/>
        <end position="505"/>
    </location>
</feature>
<dbReference type="PROSITE" id="PS50051">
    <property type="entry name" value="MCM_2"/>
    <property type="match status" value="1"/>
</dbReference>
<evidence type="ECO:0000256" key="12">
    <source>
        <dbReference type="RuleBase" id="RU368063"/>
    </source>
</evidence>
<accession>A0A1J4J623</accession>
<dbReference type="SUPFAM" id="SSF50249">
    <property type="entry name" value="Nucleic acid-binding proteins"/>
    <property type="match status" value="1"/>
</dbReference>
<dbReference type="GO" id="GO:0000727">
    <property type="term" value="P:double-strand break repair via break-induced replication"/>
    <property type="evidence" value="ECO:0007669"/>
    <property type="project" value="TreeGrafter"/>
</dbReference>
<comment type="subunit">
    <text evidence="12">Component of the MCM2-7 complex.</text>
</comment>